<dbReference type="EnsemblMetazoa" id="CapteT193412">
    <property type="protein sequence ID" value="CapteP193412"/>
    <property type="gene ID" value="CapteG193412"/>
</dbReference>
<evidence type="ECO:0000313" key="4">
    <source>
        <dbReference type="Proteomes" id="UP000014760"/>
    </source>
</evidence>
<dbReference type="STRING" id="283909.R7U2Q7"/>
<keyword evidence="4" id="KW-1185">Reference proteome</keyword>
<dbReference type="EMBL" id="AMQN01002170">
    <property type="status" value="NOT_ANNOTATED_CDS"/>
    <property type="molecule type" value="Genomic_DNA"/>
</dbReference>
<reference evidence="2 4" key="2">
    <citation type="journal article" date="2013" name="Nature">
        <title>Insights into bilaterian evolution from three spiralian genomes.</title>
        <authorList>
            <person name="Simakov O."/>
            <person name="Marletaz F."/>
            <person name="Cho S.J."/>
            <person name="Edsinger-Gonzales E."/>
            <person name="Havlak P."/>
            <person name="Hellsten U."/>
            <person name="Kuo D.H."/>
            <person name="Larsson T."/>
            <person name="Lv J."/>
            <person name="Arendt D."/>
            <person name="Savage R."/>
            <person name="Osoegawa K."/>
            <person name="de Jong P."/>
            <person name="Grimwood J."/>
            <person name="Chapman J.A."/>
            <person name="Shapiro H."/>
            <person name="Aerts A."/>
            <person name="Otillar R.P."/>
            <person name="Terry A.Y."/>
            <person name="Boore J.L."/>
            <person name="Grigoriev I.V."/>
            <person name="Lindberg D.R."/>
            <person name="Seaver E.C."/>
            <person name="Weisblat D.A."/>
            <person name="Putnam N.H."/>
            <person name="Rokhsar D.S."/>
        </authorList>
    </citation>
    <scope>NUCLEOTIDE SEQUENCE</scope>
    <source>
        <strain evidence="2 4">I ESC-2004</strain>
    </source>
</reference>
<name>R7U2Q7_CAPTE</name>
<evidence type="ECO:0000256" key="1">
    <source>
        <dbReference type="SAM" id="MobiDB-lite"/>
    </source>
</evidence>
<dbReference type="AlphaFoldDB" id="R7U2Q7"/>
<organism evidence="2">
    <name type="scientific">Capitella teleta</name>
    <name type="common">Polychaete worm</name>
    <dbReference type="NCBI Taxonomy" id="283909"/>
    <lineage>
        <taxon>Eukaryota</taxon>
        <taxon>Metazoa</taxon>
        <taxon>Spiralia</taxon>
        <taxon>Lophotrochozoa</taxon>
        <taxon>Annelida</taxon>
        <taxon>Polychaeta</taxon>
        <taxon>Sedentaria</taxon>
        <taxon>Scolecida</taxon>
        <taxon>Capitellidae</taxon>
        <taxon>Capitella</taxon>
    </lineage>
</organism>
<dbReference type="OrthoDB" id="10030815at2759"/>
<feature type="region of interest" description="Disordered" evidence="1">
    <location>
        <begin position="287"/>
        <end position="345"/>
    </location>
</feature>
<reference evidence="4" key="1">
    <citation type="submission" date="2012-12" db="EMBL/GenBank/DDBJ databases">
        <authorList>
            <person name="Hellsten U."/>
            <person name="Grimwood J."/>
            <person name="Chapman J.A."/>
            <person name="Shapiro H."/>
            <person name="Aerts A."/>
            <person name="Otillar R.P."/>
            <person name="Terry A.Y."/>
            <person name="Boore J.L."/>
            <person name="Simakov O."/>
            <person name="Marletaz F."/>
            <person name="Cho S.-J."/>
            <person name="Edsinger-Gonzales E."/>
            <person name="Havlak P."/>
            <person name="Kuo D.-H."/>
            <person name="Larsson T."/>
            <person name="Lv J."/>
            <person name="Arendt D."/>
            <person name="Savage R."/>
            <person name="Osoegawa K."/>
            <person name="de Jong P."/>
            <person name="Lindberg D.R."/>
            <person name="Seaver E.C."/>
            <person name="Weisblat D.A."/>
            <person name="Putnam N.H."/>
            <person name="Grigoriev I.V."/>
            <person name="Rokhsar D.S."/>
        </authorList>
    </citation>
    <scope>NUCLEOTIDE SEQUENCE</scope>
    <source>
        <strain evidence="4">I ESC-2004</strain>
    </source>
</reference>
<evidence type="ECO:0008006" key="5">
    <source>
        <dbReference type="Google" id="ProtNLM"/>
    </source>
</evidence>
<accession>R7U2Q7</accession>
<dbReference type="Proteomes" id="UP000014760">
    <property type="component" value="Unassembled WGS sequence"/>
</dbReference>
<dbReference type="EMBL" id="AMQN01002171">
    <property type="status" value="NOT_ANNOTATED_CDS"/>
    <property type="molecule type" value="Genomic_DNA"/>
</dbReference>
<dbReference type="HOGENOM" id="CLU_804736_0_0_1"/>
<dbReference type="SUPFAM" id="SSF56219">
    <property type="entry name" value="DNase I-like"/>
    <property type="match status" value="1"/>
</dbReference>
<protein>
    <recommendedName>
        <fullName evidence="5">Endonuclease/exonuclease/phosphatase domain-containing protein</fullName>
    </recommendedName>
</protein>
<dbReference type="InterPro" id="IPR036691">
    <property type="entry name" value="Endo/exonu/phosph_ase_sf"/>
</dbReference>
<gene>
    <name evidence="2" type="ORF">CAPTEDRAFT_193412</name>
</gene>
<dbReference type="OMA" id="TTIQECA"/>
<reference evidence="3" key="3">
    <citation type="submission" date="2015-06" db="UniProtKB">
        <authorList>
            <consortium name="EnsemblMetazoa"/>
        </authorList>
    </citation>
    <scope>IDENTIFICATION</scope>
</reference>
<evidence type="ECO:0000313" key="2">
    <source>
        <dbReference type="EMBL" id="ELT97455.1"/>
    </source>
</evidence>
<dbReference type="Gene3D" id="3.60.10.10">
    <property type="entry name" value="Endonuclease/exonuclease/phosphatase"/>
    <property type="match status" value="1"/>
</dbReference>
<dbReference type="EMBL" id="KB308559">
    <property type="protein sequence ID" value="ELT97455.1"/>
    <property type="molecule type" value="Genomic_DNA"/>
</dbReference>
<evidence type="ECO:0000313" key="3">
    <source>
        <dbReference type="EnsemblMetazoa" id="CapteP193412"/>
    </source>
</evidence>
<sequence length="345" mass="40129">MYQFPPMTDLVSFEFKKVVKLDFAIYVQISHVGTCIDEDAMEYVVATPTIKGEQGLGERNERGERLVQFATSKNLKITNTYFEKKSSRKWTWRSPNGETKNQIDFIMTNKKDIILNTEVIQRLNTGSDHRLVRSTIRTNHRLERSKMVRRPAPKINIEKLMENKEEFQLELRNRFEILAATQGGIEEESEKVCTTIQECAKSVGGIDNSRKREKLKTDTKEMLKKRREMKRDTNRNEIEYAEISKTIRKKMRQDLREAKTREIQEALEKGKGLKKCATSGEKKALIQTLREKDGSETTDRERIMGQDDHRMDTKRGKESQRKAKEKVEGRSGGRGWHELDAQGPK</sequence>
<proteinExistence type="predicted"/>